<keyword evidence="2" id="KW-1185">Reference proteome</keyword>
<dbReference type="RefSeq" id="XP_053022140.1">
    <property type="nucleotide sequence ID" value="XM_053170906.1"/>
</dbReference>
<organism evidence="1 2">
    <name type="scientific">Puccinia triticina</name>
    <dbReference type="NCBI Taxonomy" id="208348"/>
    <lineage>
        <taxon>Eukaryota</taxon>
        <taxon>Fungi</taxon>
        <taxon>Dikarya</taxon>
        <taxon>Basidiomycota</taxon>
        <taxon>Pucciniomycotina</taxon>
        <taxon>Pucciniomycetes</taxon>
        <taxon>Pucciniales</taxon>
        <taxon>Pucciniaceae</taxon>
        <taxon>Puccinia</taxon>
    </lineage>
</organism>
<dbReference type="PANTHER" id="PTHR33069">
    <property type="entry name" value="CHROMOSOME 7, WHOLE GENOME SHOTGUN SEQUENCE-RELATED"/>
    <property type="match status" value="1"/>
</dbReference>
<reference evidence="1" key="1">
    <citation type="submission" date="2022-10" db="EMBL/GenBank/DDBJ databases">
        <title>Puccinia triticina Genome sequencing and assembly.</title>
        <authorList>
            <person name="Li C."/>
        </authorList>
    </citation>
    <scope>NUCLEOTIDE SEQUENCE</scope>
    <source>
        <strain evidence="1">Pt15</strain>
    </source>
</reference>
<accession>A0ABY7CS48</accession>
<name>A0ABY7CS48_9BASI</name>
<sequence>MPDSDVAEPFPSLLVDSQSVQFENRSAHPNIPDLNIEQLTDHESFVDAVSYKLDKLGRRFSDSRPAGFHRGRTDNTICDELIRRNGLIDKLESSLLPSLKDHISSLAFLLDLRQLATQLDTTLDLISELIPKIDDNLTETTFAATSICDPFELDYTDDWRFGRCKAFRCQRLNGRIKASIEGLLSPALRSAAELMQLWKLSRNDPEDLINHQQLSEEINRTADICSWSLDRPIRWSTKSDLAFLQERWLEAGALNASLETLARLANPMAYFKYDEQASSNKALEKIMTARRQSF</sequence>
<proteinExistence type="predicted"/>
<dbReference type="PANTHER" id="PTHR33069:SF3">
    <property type="entry name" value="DYNEIN HEAVY CHAIN TAIL DOMAIN-CONTAINING PROTEIN"/>
    <property type="match status" value="1"/>
</dbReference>
<protein>
    <submittedName>
        <fullName evidence="1">Uncharacterized protein</fullName>
    </submittedName>
</protein>
<dbReference type="Proteomes" id="UP001164743">
    <property type="component" value="Chromosome 7A"/>
</dbReference>
<evidence type="ECO:0000313" key="1">
    <source>
        <dbReference type="EMBL" id="WAQ86585.1"/>
    </source>
</evidence>
<evidence type="ECO:0000313" key="2">
    <source>
        <dbReference type="Proteomes" id="UP001164743"/>
    </source>
</evidence>
<dbReference type="GeneID" id="77811801"/>
<dbReference type="EMBL" id="CP110427">
    <property type="protein sequence ID" value="WAQ86585.1"/>
    <property type="molecule type" value="Genomic_DNA"/>
</dbReference>
<gene>
    <name evidence="1" type="ORF">PtA15_7A311</name>
</gene>